<dbReference type="EMBL" id="LFZW01000001">
    <property type="protein sequence ID" value="KMY49049.1"/>
    <property type="molecule type" value="Genomic_DNA"/>
</dbReference>
<dbReference type="STRING" id="1679170.AC625_05595"/>
<dbReference type="RefSeq" id="WP_049680381.1">
    <property type="nucleotide sequence ID" value="NZ_LFZW01000001.1"/>
</dbReference>
<dbReference type="PATRIC" id="fig|1679170.3.peg.1198"/>
<dbReference type="AlphaFoldDB" id="A0A0K9GQS6"/>
<dbReference type="Proteomes" id="UP000037146">
    <property type="component" value="Unassembled WGS sequence"/>
</dbReference>
<gene>
    <name evidence="1" type="ORF">AC625_05595</name>
</gene>
<proteinExistence type="predicted"/>
<protein>
    <submittedName>
        <fullName evidence="1">Uncharacterized protein</fullName>
    </submittedName>
</protein>
<evidence type="ECO:0000313" key="1">
    <source>
        <dbReference type="EMBL" id="KMY49049.1"/>
    </source>
</evidence>
<reference evidence="2" key="1">
    <citation type="submission" date="2015-07" db="EMBL/GenBank/DDBJ databases">
        <title>Genome sequencing project for genomic taxonomy and phylogenomics of Bacillus-like bacteria.</title>
        <authorList>
            <person name="Liu B."/>
            <person name="Wang J."/>
            <person name="Zhu Y."/>
            <person name="Liu G."/>
            <person name="Chen Q."/>
            <person name="Chen Z."/>
            <person name="Lan J."/>
            <person name="Che J."/>
            <person name="Ge C."/>
            <person name="Shi H."/>
            <person name="Pan Z."/>
            <person name="Liu X."/>
        </authorList>
    </citation>
    <scope>NUCLEOTIDE SEQUENCE [LARGE SCALE GENOMIC DNA]</scope>
    <source>
        <strain evidence="2">FJAT-27997</strain>
    </source>
</reference>
<name>A0A0K9GQS6_9BACI</name>
<keyword evidence="2" id="KW-1185">Reference proteome</keyword>
<dbReference type="Pfam" id="PF10970">
    <property type="entry name" value="GerPE"/>
    <property type="match status" value="1"/>
</dbReference>
<dbReference type="OrthoDB" id="2599887at2"/>
<accession>A0A0K9GQS6</accession>
<comment type="caution">
    <text evidence="1">The sequence shown here is derived from an EMBL/GenBank/DDBJ whole genome shotgun (WGS) entry which is preliminary data.</text>
</comment>
<sequence length="147" mass="16630">MFSRISKVDRINIQIALYSSFIQIGDCQFIDSENDVLAIQRRSDVMHIQEKDFKDYPLFQSYPPLLPIVEPVVMNTNHLQPFISVGAIKISAVSASSVVGIGKTDHIRMRNRVMHVRYISKNKTGVNTLPEGTIQFQNGVLPVDNEK</sequence>
<organism evidence="1 2">
    <name type="scientific">Peribacillus loiseleuriae</name>
    <dbReference type="NCBI Taxonomy" id="1679170"/>
    <lineage>
        <taxon>Bacteria</taxon>
        <taxon>Bacillati</taxon>
        <taxon>Bacillota</taxon>
        <taxon>Bacilli</taxon>
        <taxon>Bacillales</taxon>
        <taxon>Bacillaceae</taxon>
        <taxon>Peribacillus</taxon>
    </lineage>
</organism>
<evidence type="ECO:0000313" key="2">
    <source>
        <dbReference type="Proteomes" id="UP000037146"/>
    </source>
</evidence>
<dbReference type="InterPro" id="IPR024496">
    <property type="entry name" value="Spore_germ_GerPE"/>
</dbReference>